<keyword evidence="5" id="KW-0498">Mitosis</keyword>
<dbReference type="PANTHER" id="PTHR14418:SF5">
    <property type="entry name" value="CONDENSIN COMPLEX SUBUNIT 3"/>
    <property type="match status" value="1"/>
</dbReference>
<feature type="compositionally biased region" description="Polar residues" evidence="8">
    <location>
        <begin position="1379"/>
        <end position="1388"/>
    </location>
</feature>
<feature type="compositionally biased region" description="Low complexity" evidence="8">
    <location>
        <begin position="1237"/>
        <end position="1249"/>
    </location>
</feature>
<evidence type="ECO:0000256" key="6">
    <source>
        <dbReference type="ARBA" id="ARBA00023067"/>
    </source>
</evidence>
<feature type="domain" description="Nuclear condensin complex subunit 3 C-terminal" evidence="9">
    <location>
        <begin position="626"/>
        <end position="928"/>
    </location>
</feature>
<dbReference type="STRING" id="30066.A0A182UZ12"/>
<name>A0A182UZ12_ANOME</name>
<proteinExistence type="inferred from homology"/>
<evidence type="ECO:0000256" key="3">
    <source>
        <dbReference type="ARBA" id="ARBA00022454"/>
    </source>
</evidence>
<dbReference type="GO" id="GO:0000793">
    <property type="term" value="C:condensed chromosome"/>
    <property type="evidence" value="ECO:0007669"/>
    <property type="project" value="TreeGrafter"/>
</dbReference>
<keyword evidence="11" id="KW-1185">Reference proteome</keyword>
<evidence type="ECO:0000313" key="10">
    <source>
        <dbReference type="EnsemblMetazoa" id="AMEM006088-PA"/>
    </source>
</evidence>
<dbReference type="SUPFAM" id="SSF48371">
    <property type="entry name" value="ARM repeat"/>
    <property type="match status" value="1"/>
</dbReference>
<feature type="compositionally biased region" description="Gly residues" evidence="8">
    <location>
        <begin position="1447"/>
        <end position="1458"/>
    </location>
</feature>
<dbReference type="InterPro" id="IPR016024">
    <property type="entry name" value="ARM-type_fold"/>
</dbReference>
<dbReference type="PANTHER" id="PTHR14418">
    <property type="entry name" value="CONDENSIN COMPLEX SUBUNIT 3-RELATED"/>
    <property type="match status" value="1"/>
</dbReference>
<feature type="region of interest" description="Disordered" evidence="8">
    <location>
        <begin position="978"/>
        <end position="1084"/>
    </location>
</feature>
<feature type="compositionally biased region" description="Acidic residues" evidence="8">
    <location>
        <begin position="986"/>
        <end position="1030"/>
    </location>
</feature>
<dbReference type="CTD" id="36440"/>
<dbReference type="InterPro" id="IPR025977">
    <property type="entry name" value="Cnd3_C"/>
</dbReference>
<dbReference type="EnsemblMetazoa" id="AMEM006088-RA">
    <property type="protein sequence ID" value="AMEM006088-PA"/>
    <property type="gene ID" value="AMEM006088"/>
</dbReference>
<dbReference type="GO" id="GO:0007076">
    <property type="term" value="P:mitotic chromosome condensation"/>
    <property type="evidence" value="ECO:0007669"/>
    <property type="project" value="InterPro"/>
</dbReference>
<keyword evidence="6" id="KW-0226">DNA condensation</keyword>
<keyword evidence="7" id="KW-0131">Cell cycle</keyword>
<feature type="compositionally biased region" description="Polar residues" evidence="8">
    <location>
        <begin position="1407"/>
        <end position="1416"/>
    </location>
</feature>
<feature type="compositionally biased region" description="Polar residues" evidence="8">
    <location>
        <begin position="1137"/>
        <end position="1148"/>
    </location>
</feature>
<dbReference type="GO" id="GO:0005737">
    <property type="term" value="C:cytoplasm"/>
    <property type="evidence" value="ECO:0007669"/>
    <property type="project" value="TreeGrafter"/>
</dbReference>
<evidence type="ECO:0000256" key="7">
    <source>
        <dbReference type="ARBA" id="ARBA00023306"/>
    </source>
</evidence>
<feature type="compositionally biased region" description="Low complexity" evidence="8">
    <location>
        <begin position="1166"/>
        <end position="1176"/>
    </location>
</feature>
<dbReference type="RefSeq" id="XP_041772524.1">
    <property type="nucleotide sequence ID" value="XM_041916590.1"/>
</dbReference>
<organism evidence="10 11">
    <name type="scientific">Anopheles merus</name>
    <name type="common">Mosquito</name>
    <dbReference type="NCBI Taxonomy" id="30066"/>
    <lineage>
        <taxon>Eukaryota</taxon>
        <taxon>Metazoa</taxon>
        <taxon>Ecdysozoa</taxon>
        <taxon>Arthropoda</taxon>
        <taxon>Hexapoda</taxon>
        <taxon>Insecta</taxon>
        <taxon>Pterygota</taxon>
        <taxon>Neoptera</taxon>
        <taxon>Endopterygota</taxon>
        <taxon>Diptera</taxon>
        <taxon>Nematocera</taxon>
        <taxon>Culicoidea</taxon>
        <taxon>Culicidae</taxon>
        <taxon>Anophelinae</taxon>
        <taxon>Anopheles</taxon>
    </lineage>
</organism>
<feature type="compositionally biased region" description="Basic residues" evidence="8">
    <location>
        <begin position="1503"/>
        <end position="1514"/>
    </location>
</feature>
<sequence length="1514" mass="168030">MAPRKRKVVVAPANSPEKVKYSTAVIQTVLSAQQSETTHAKLVKQLKQLYSTVQHDSFMKSFVQVIKRQMEHEETNPYANNVLKLCAKFVADPEYSEQAVTHPIMASIFDWLLSTISSAQLVRFRICQLVNLILNALGSDAALDDTVCDKILRYMLERIRDVSQHVRVQAVLALQRLQDPNSPEDPVVRAYVYHLDKDPSPKVRQTIISALGRNYRLIPYVLERLWDVDERVRRHTYMQMSSYPVRHYKVEQRLKFLEQGLTDHSDGVRKVMRNVMIPQWIESYQRDYVGFVEALKLDADDKEMERFRKTSKLVLMEIFKKNGVKHMAQLLNFGEESKTVPLSELTIERAICWQAMLEHLQQSDSDEQEDYMIELSKFCEYIKALVENPTALAFMKANANVTASAIGSNQVTAVAASSPSQPETMDKLQQLYLQYILQILLEIVLMYDFGDEFGRDSLKQVLSHMLCQETLFEMNVRLIMETFEKIITDVESRLTFFVELVSSVLEPSRQDVSISSRQLIDTYLEKHPELTTLKIQISALRVKILELKEQESALSAQRDYAGAQRMNDELNMCNEKYANLVKPLIQEMSLTCNSGSSIGDDTTNTTLLFRDSMLKPRRVTQATVEKCLQICFYLVNSPSVRVLTPPVCDLYRTFISRHVQSGQLSTRNWALRTSTAFSMLYDGLSKETFQLLYQQFLNTASSRLWKTAIECVFELLDKYGFEYFDLESEDAINTSKDDSRTQKSSRQLFSRQNSSYHDHDLMQSSSCNGNEFYKMSVHFMDTCNDSVICSAIIEGFCRLILRGKCTSADIMSKLLLRFFNPTTEPEMQQMLGIFFQRLIAKRRQELMQKALLSTLFMVLEAPNESPLAEVRPETVIKFVVDSTQPVFCSPGVNPHNTIAVTFLRVMRDNITLKDLLKLLSKELLGLDIKDDPVLRNDLASTADEILKEPLLDPKTVKNLNTFRELMLGKIRETLTFSSSRAPVAPDGEEGEEEEAAEAEPEAEGNDDDGKEEGPGDGEETEQEENEDEERSEERPLINKSILQEDSDTDLLASPMKQPGGSSLASPARDKTPRAAPGTPDSGVKSLRRSLLTNSAHAAAAATAATTAATADSGNFKVPDASALRKIQAASARVRVALSQSRSATASKGTDSEEDFEIPATNDGGRRQQSSSSGSSDSEFEIPETQSPGGGGDAAAVDATPSPQPASARAAMRRKMSTTRSGARMASRKTSTPAARTSSYSFSSSSSSDSEAVDVSPNVTVSRINRNARPINKVAAKTLLERKKLTEAPMTMPRATRTTARREMVNSKVMTRKSLSELNASAPGTGRSSATPTAPARERRTGSKSRSKTTNEVNSPAKHNDTTAPRPSRRSNKAPDESETTAQARTSLSPVRAVSTRRSVASTSASTGQQSDSPSGSKRTRGQRSVTTTQQQSDSTTKTPTGSRKVASGGGTESSGGGNSTSSPIRTKRAAIVLTPLSAVVRRTRVSNGAANSGSPSVGTSPRRPNRKATRKEVG</sequence>
<accession>A0A182UZ12</accession>
<dbReference type="Pfam" id="PF12719">
    <property type="entry name" value="Cnd3"/>
    <property type="match status" value="1"/>
</dbReference>
<feature type="region of interest" description="Disordered" evidence="8">
    <location>
        <begin position="1136"/>
        <end position="1254"/>
    </location>
</feature>
<dbReference type="InterPro" id="IPR011989">
    <property type="entry name" value="ARM-like"/>
</dbReference>
<feature type="compositionally biased region" description="Polar residues" evidence="8">
    <location>
        <begin position="1485"/>
        <end position="1499"/>
    </location>
</feature>
<feature type="compositionally biased region" description="Low complexity" evidence="8">
    <location>
        <begin position="1390"/>
        <end position="1406"/>
    </location>
</feature>
<protein>
    <recommendedName>
        <fullName evidence="9">Nuclear condensin complex subunit 3 C-terminal domain-containing protein</fullName>
    </recommendedName>
</protein>
<feature type="compositionally biased region" description="Low complexity" evidence="8">
    <location>
        <begin position="1287"/>
        <end position="1297"/>
    </location>
</feature>
<reference evidence="10" key="1">
    <citation type="submission" date="2020-05" db="UniProtKB">
        <authorList>
            <consortium name="EnsemblMetazoa"/>
        </authorList>
    </citation>
    <scope>IDENTIFICATION</scope>
    <source>
        <strain evidence="10">MAF</strain>
    </source>
</reference>
<feature type="compositionally biased region" description="Polar residues" evidence="8">
    <location>
        <begin position="1227"/>
        <end position="1236"/>
    </location>
</feature>
<dbReference type="GeneID" id="121593852"/>
<feature type="compositionally biased region" description="Low complexity" evidence="8">
    <location>
        <begin position="1422"/>
        <end position="1440"/>
    </location>
</feature>
<dbReference type="VEuPathDB" id="VectorBase:AMEM006088"/>
<keyword evidence="3" id="KW-0158">Chromosome</keyword>
<evidence type="ECO:0000256" key="4">
    <source>
        <dbReference type="ARBA" id="ARBA00022618"/>
    </source>
</evidence>
<dbReference type="KEGG" id="amer:121593852"/>
<dbReference type="InterPro" id="IPR027165">
    <property type="entry name" value="CND3"/>
</dbReference>
<feature type="region of interest" description="Disordered" evidence="8">
    <location>
        <begin position="1279"/>
        <end position="1514"/>
    </location>
</feature>
<dbReference type="GO" id="GO:0051301">
    <property type="term" value="P:cell division"/>
    <property type="evidence" value="ECO:0007669"/>
    <property type="project" value="UniProtKB-KW"/>
</dbReference>
<evidence type="ECO:0000313" key="11">
    <source>
        <dbReference type="Proteomes" id="UP000075903"/>
    </source>
</evidence>
<evidence type="ECO:0000256" key="5">
    <source>
        <dbReference type="ARBA" id="ARBA00022776"/>
    </source>
</evidence>
<evidence type="ECO:0000256" key="2">
    <source>
        <dbReference type="ARBA" id="ARBA00006533"/>
    </source>
</evidence>
<evidence type="ECO:0000256" key="8">
    <source>
        <dbReference type="SAM" id="MobiDB-lite"/>
    </source>
</evidence>
<comment type="subcellular location">
    <subcellularLocation>
        <location evidence="1">Chromosome</location>
    </subcellularLocation>
</comment>
<comment type="similarity">
    <text evidence="2">Belongs to the CND3 (condensin subunit 3) family.</text>
</comment>
<dbReference type="VEuPathDB" id="VectorBase:AMEM21_015830"/>
<evidence type="ECO:0000256" key="1">
    <source>
        <dbReference type="ARBA" id="ARBA00004286"/>
    </source>
</evidence>
<dbReference type="Proteomes" id="UP000075903">
    <property type="component" value="Unassembled WGS sequence"/>
</dbReference>
<keyword evidence="4" id="KW-0132">Cell division</keyword>
<dbReference type="Gene3D" id="1.25.10.10">
    <property type="entry name" value="Leucine-rich Repeat Variant"/>
    <property type="match status" value="1"/>
</dbReference>
<evidence type="ECO:0000259" key="9">
    <source>
        <dbReference type="Pfam" id="PF12719"/>
    </source>
</evidence>
<dbReference type="GO" id="GO:0000796">
    <property type="term" value="C:condensin complex"/>
    <property type="evidence" value="ECO:0007669"/>
    <property type="project" value="InterPro"/>
</dbReference>